<organism evidence="8 9">
    <name type="scientific">Odobenus rosmarus divergens</name>
    <name type="common">Pacific walrus</name>
    <dbReference type="NCBI Taxonomy" id="9708"/>
    <lineage>
        <taxon>Eukaryota</taxon>
        <taxon>Metazoa</taxon>
        <taxon>Chordata</taxon>
        <taxon>Craniata</taxon>
        <taxon>Vertebrata</taxon>
        <taxon>Euteleostomi</taxon>
        <taxon>Mammalia</taxon>
        <taxon>Eutheria</taxon>
        <taxon>Laurasiatheria</taxon>
        <taxon>Carnivora</taxon>
        <taxon>Caniformia</taxon>
        <taxon>Pinnipedia</taxon>
        <taxon>Odobenidae</taxon>
        <taxon>Odobenus</taxon>
    </lineage>
</organism>
<keyword evidence="5" id="KW-0206">Cytoskeleton</keyword>
<protein>
    <submittedName>
        <fullName evidence="9">Thymosin beta-4-like protein 2-like</fullName>
    </submittedName>
</protein>
<dbReference type="GO" id="GO:0030334">
    <property type="term" value="P:regulation of cell migration"/>
    <property type="evidence" value="ECO:0007669"/>
    <property type="project" value="TreeGrafter"/>
</dbReference>
<dbReference type="GO" id="GO:0003785">
    <property type="term" value="F:actin monomer binding"/>
    <property type="evidence" value="ECO:0007669"/>
    <property type="project" value="InterPro"/>
</dbReference>
<feature type="region of interest" description="Disordered" evidence="7">
    <location>
        <begin position="1"/>
        <end position="44"/>
    </location>
</feature>
<dbReference type="PANTHER" id="PTHR12021:SF3">
    <property type="entry name" value="THYMOSIN BETA-4-LIKE"/>
    <property type="match status" value="1"/>
</dbReference>
<comment type="subcellular location">
    <subcellularLocation>
        <location evidence="1">Cytoplasm</location>
        <location evidence="1">Cytoskeleton</location>
    </subcellularLocation>
</comment>
<keyword evidence="8" id="KW-1185">Reference proteome</keyword>
<dbReference type="Proteomes" id="UP000245340">
    <property type="component" value="Unplaced"/>
</dbReference>
<accession>A0A9B0GZS6</accession>
<evidence type="ECO:0000256" key="7">
    <source>
        <dbReference type="SAM" id="MobiDB-lite"/>
    </source>
</evidence>
<dbReference type="SMART" id="SM00152">
    <property type="entry name" value="THY"/>
    <property type="match status" value="1"/>
</dbReference>
<evidence type="ECO:0000313" key="8">
    <source>
        <dbReference type="Proteomes" id="UP000245340"/>
    </source>
</evidence>
<evidence type="ECO:0000313" key="9">
    <source>
        <dbReference type="RefSeq" id="XP_004409205.1"/>
    </source>
</evidence>
<comment type="function">
    <text evidence="6">Plays an important role in the organization of the cytoskeleton. Binds to and sequesters actin monomers (G actin) and therefore inhibits actin polymerization.</text>
</comment>
<keyword evidence="3" id="KW-0963">Cytoplasm</keyword>
<dbReference type="InterPro" id="IPR038386">
    <property type="entry name" value="Beta-thymosin_sf"/>
</dbReference>
<gene>
    <name evidence="9" type="primary">LOC101371510</name>
</gene>
<sequence length="44" mass="5050">MSDKPQKAEVEKFGKLKLKKVEKQEKNPLSSKEMTEEEKQAGKS</sequence>
<dbReference type="FunFam" id="1.20.5.520:FF:000001">
    <property type="entry name" value="Thymosin beta"/>
    <property type="match status" value="1"/>
</dbReference>
<evidence type="ECO:0000256" key="2">
    <source>
        <dbReference type="ARBA" id="ARBA00009511"/>
    </source>
</evidence>
<evidence type="ECO:0000256" key="1">
    <source>
        <dbReference type="ARBA" id="ARBA00004245"/>
    </source>
</evidence>
<evidence type="ECO:0000256" key="6">
    <source>
        <dbReference type="ARBA" id="ARBA00025497"/>
    </source>
</evidence>
<dbReference type="RefSeq" id="XP_004409205.1">
    <property type="nucleotide sequence ID" value="XM_004409148.1"/>
</dbReference>
<reference evidence="9" key="1">
    <citation type="submission" date="2025-08" db="UniProtKB">
        <authorList>
            <consortium name="RefSeq"/>
        </authorList>
    </citation>
    <scope>IDENTIFICATION</scope>
</reference>
<proteinExistence type="inferred from homology"/>
<comment type="similarity">
    <text evidence="2">Belongs to the thymosin beta family.</text>
</comment>
<evidence type="ECO:0000256" key="3">
    <source>
        <dbReference type="ARBA" id="ARBA00022490"/>
    </source>
</evidence>
<dbReference type="PANTHER" id="PTHR12021">
    <property type="entry name" value="THYMOSIN BETA"/>
    <property type="match status" value="1"/>
</dbReference>
<dbReference type="GO" id="GO:0005856">
    <property type="term" value="C:cytoskeleton"/>
    <property type="evidence" value="ECO:0007669"/>
    <property type="project" value="UniProtKB-SubCell"/>
</dbReference>
<dbReference type="AlphaFoldDB" id="A0A9B0GZS6"/>
<name>A0A9B0GZS6_ODORO</name>
<evidence type="ECO:0000256" key="4">
    <source>
        <dbReference type="ARBA" id="ARBA00023203"/>
    </source>
</evidence>
<dbReference type="GO" id="GO:0005737">
    <property type="term" value="C:cytoplasm"/>
    <property type="evidence" value="ECO:0007669"/>
    <property type="project" value="TreeGrafter"/>
</dbReference>
<evidence type="ECO:0000256" key="5">
    <source>
        <dbReference type="ARBA" id="ARBA00023212"/>
    </source>
</evidence>
<feature type="compositionally biased region" description="Basic and acidic residues" evidence="7">
    <location>
        <begin position="33"/>
        <end position="44"/>
    </location>
</feature>
<dbReference type="Gene3D" id="1.20.5.520">
    <property type="entry name" value="Single helix bin"/>
    <property type="match status" value="1"/>
</dbReference>
<dbReference type="GO" id="GO:0007015">
    <property type="term" value="P:actin filament organization"/>
    <property type="evidence" value="ECO:0007669"/>
    <property type="project" value="InterPro"/>
</dbReference>
<dbReference type="Pfam" id="PF01290">
    <property type="entry name" value="Thymosin"/>
    <property type="match status" value="1"/>
</dbReference>
<dbReference type="InterPro" id="IPR001152">
    <property type="entry name" value="Beta-thymosin"/>
</dbReference>
<feature type="compositionally biased region" description="Basic and acidic residues" evidence="7">
    <location>
        <begin position="1"/>
        <end position="26"/>
    </location>
</feature>
<keyword evidence="4" id="KW-0009">Actin-binding</keyword>